<organism evidence="8 12">
    <name type="scientific">Limulus polyphemus</name>
    <name type="common">Atlantic horseshoe crab</name>
    <dbReference type="NCBI Taxonomy" id="6850"/>
    <lineage>
        <taxon>Eukaryota</taxon>
        <taxon>Metazoa</taxon>
        <taxon>Ecdysozoa</taxon>
        <taxon>Arthropoda</taxon>
        <taxon>Chelicerata</taxon>
        <taxon>Merostomata</taxon>
        <taxon>Xiphosura</taxon>
        <taxon>Limulidae</taxon>
        <taxon>Limulus</taxon>
    </lineage>
</organism>
<dbReference type="InterPro" id="IPR040314">
    <property type="entry name" value="DOP1"/>
</dbReference>
<evidence type="ECO:0000256" key="4">
    <source>
        <dbReference type="SAM" id="MobiDB-lite"/>
    </source>
</evidence>
<dbReference type="RefSeq" id="XP_022241519.1">
    <property type="nucleotide sequence ID" value="XM_022385811.1"/>
</dbReference>
<evidence type="ECO:0000256" key="3">
    <source>
        <dbReference type="ARBA" id="ARBA00046326"/>
    </source>
</evidence>
<evidence type="ECO:0000256" key="2">
    <source>
        <dbReference type="ARBA" id="ARBA00022927"/>
    </source>
</evidence>
<feature type="domain" description="DOP1-like TPR" evidence="7">
    <location>
        <begin position="1266"/>
        <end position="1641"/>
    </location>
</feature>
<feature type="domain" description="DOP1 N-terminal" evidence="5">
    <location>
        <begin position="22"/>
        <end position="307"/>
    </location>
</feature>
<dbReference type="InterPro" id="IPR007249">
    <property type="entry name" value="DOP1_N"/>
</dbReference>
<reference evidence="9 10" key="1">
    <citation type="submission" date="2025-05" db="UniProtKB">
        <authorList>
            <consortium name="RefSeq"/>
        </authorList>
    </citation>
    <scope>IDENTIFICATION</scope>
    <source>
        <tissue evidence="9 10">Muscle</tissue>
    </source>
</reference>
<dbReference type="RefSeq" id="XP_022241518.1">
    <property type="nucleotide sequence ID" value="XM_022385810.1"/>
</dbReference>
<dbReference type="Pfam" id="PF04118">
    <property type="entry name" value="Dopey_N"/>
    <property type="match status" value="1"/>
</dbReference>
<protein>
    <submittedName>
        <fullName evidence="9 10">Protein dopey-1-like isoform X1</fullName>
    </submittedName>
</protein>
<dbReference type="GeneID" id="106459333"/>
<keyword evidence="8" id="KW-1185">Reference proteome</keyword>
<dbReference type="PANTHER" id="PTHR14042:SF24">
    <property type="entry name" value="PROTEIN DOPEY-1 HOMOLOG"/>
    <property type="match status" value="1"/>
</dbReference>
<proteinExistence type="inferred from homology"/>
<dbReference type="InterPro" id="IPR056459">
    <property type="entry name" value="TPR_DOP1"/>
</dbReference>
<evidence type="ECO:0000313" key="10">
    <source>
        <dbReference type="RefSeq" id="XP_022241517.1"/>
    </source>
</evidence>
<sequence length="2435" mass="273516">MESSKIAKLNSPALEEYELLGDPKYRSYVSAVDKALKNFEYTSEWADLISALGKLNKVLLSHIKYSVIPRRITISKRLAQCMHPALPGGVHLKALETYDLIFKCIKTVRLSQELFIYSAGLFPLFGNAAMNVKPALLTIYEKHFIPLGEMLRPGLNGFLTGVLPGLEEGSEYYDRTDLLLQKVSEAVESSYFYGCMWKCILSNQSVRLPAVGFITSHYNKKLSMEDQLYLIGTDIDTMVQALCASVQDSSVLVQRSTLDFLLLGFPMHNSQLVKTDMVRVVTAAITVLLRRDMSLNRRLFAWLLGTETNLAKGDQHMVNRSESVNSTDSDVYNLYFETNSKDLLLKGIRVCLHDPVSVLASPLGHSVSSDLWSYRLLISLLDRPEISTSILDDILIEVFRSLYHECSSRQGSISVESTGEKHGINKDQITSKNHKELVKTANLLFSTLEPCYLWHYLARCFQESCHRNKCADSGSYCPKRNSTAVEHVGAGPPNIQEVGCLIDFLLDVVSLETYLETPTEHLPDLLNQLGSALAEHCEALSPMEICDSLNVCSHILSKAQPLFINVPTETFHDFHVAKETSECDKLSSSSVENIDNEKDTSLVPEEQSNLGSKSWEEKPAELTLGIQESSLPNKHKLDNQISLKAKISATKLQHKSPVTQCIKKFQEFFIKFVKNRILKDSEEAVACFLKLWLSRKTSEKTRNEKLDQLLNMCLQDSRFHGVLDDGTNFLINLYDKHVENLPEAILNKNAVQLSEEAHAFLESFQSICQLLVDMSSFPTFCTSDKTLLETVVEDNDTSLPEWLQLLLVLACFLNEENFLFTSMMTALDLIALTKSMTIQTDPESLSTSSALQTSSSSGVVSVVIVPTIPKSNLQFLGEETVFYQVATAKLWHFLAASSSRLHLRTVHLLQQLHNLAPTGDICEIVMCRALVDEKEQVQIEAQKKFCVLWHLTRDLRLKSTPSSMMRAFDRCLFLLLDSLGRETGPQKSVAQGWLNHALQRGDIARILEPILLILLHPDTARVSIQHVNVHHSHKLRVTDQNTKEEGSIETKIYAISSEGGNVIYHVNDECVSPSQQNSPEKKILALTSIINMENKRGSKFITAKSLIQDLELPYCHERDASLPISLFVNPFGSLTSLTSDAMGETTGTPDLSNAKRIDASYIARKSSSFDDCEMWSAAELMESKQSDVNEIVAAIVSELVTAVVEGEKEEKTTESSASSSEYGLDDVFMDNDSQNSEKSGGTVVNEISRQQNDQEGICKSQEVTIHPLHSHLLLYCQVYDSKKTLYALSSLKAVILTNPRIALCNMATTSISSSLSYRGQHLQNLMARHRKSVLGNNFNGDQSNESATAYRSSMFVEVVVSVCLYYIRSYYPNLPQVHLTTEEIIGNRNVRLLCIEVLTLVFSELVAIVRDSGKSFAIYLNDLLLRCKVQKTLLHCLVASVVNFQTKHFSDEETFTETIVKFNELCMTEGEDSGECGFQDTFLVHILRLITTLIVLENQVSIWSTSEGSGTKADPRPSKIQLQAQMSSVKYQPGISIPSQPMFLTALLCALRQHHKAHLHTHWLSLLISSLRFAGRSLTHLVLSVVSQLCHNLEDAVKIHIITEDCIREQSASKEEFHAPPDYLVTLVESLTTLTHYCLLDTPAPISTPVNQPLLPPMPSQPYAPGINASQIISNLLHVFSTSDSQKDQSATREPGSALDPILTTRRALLSNMPRILAALTLVWQAVTESEKNSQNQPVSWWIMGSSKTVKQNILSLLSPIALHHGISFMAAVAVVWYDRRHKGTFPTRKVIPPWTQSQLLLVELVAAIKVVPMESVVQTVRQVIKQPPPTSHDKNKRAPLEVSMLQFFLTYVQNTPGSQLVESFQSLLGLWRDGLQLTSLPPVQFHLLVILHEFVQRAPLLEEKKDQKELQDIAQKLVEACSTIAAASLEQTTWLRRNLAVRPGPQQDLPVSNEENITQTTSSNSVGNLVHVATIHNTSSLTSFVGQYTVQALFVLAEFLIPVLDIVYVSEEKEKVIPLLTSIMYYVTPYLRNHSTHNAPSFRACSQLLASMSGYQYTRKAWKKDALELFMDLVFFQMDITCMGHWRAIIDHLMTHDKTTFRDFLARASMAHPGSLNLFSSKEQEYEQRSQLLKRLAFVLFCSETDQYQRYMPDIQERLAESLRLPQVPSVQAQVFLCFRVLLLRISSHHLTSLWPVIVTEMVQVFLQIEHELMTDTEEFRRVPSSHLRRLSTLDSSWVTSTSNGLNAHNNPAWLQLYLSACKLVDLAVALPADMLPQFQMYRWAFVGDSPPLSSENQCNNNIDRNGTSDFIPHIVRLARLINTRVKGYEHKTYVPGCLLLKMNTINSLNQLQPFFNALADVHVNQAKQPPVKQQNFATDQEFPTISITKSRSAPDLSETNQLGNLLEDCKPLTIVQQIECVMERDFLEPRMSS</sequence>
<evidence type="ECO:0000313" key="8">
    <source>
        <dbReference type="Proteomes" id="UP000694941"/>
    </source>
</evidence>
<evidence type="ECO:0000259" key="5">
    <source>
        <dbReference type="Pfam" id="PF04118"/>
    </source>
</evidence>
<feature type="region of interest" description="Disordered" evidence="4">
    <location>
        <begin position="1206"/>
        <end position="1242"/>
    </location>
</feature>
<evidence type="ECO:0000313" key="11">
    <source>
        <dbReference type="RefSeq" id="XP_022241518.1"/>
    </source>
</evidence>
<name>A0ABM1SD14_LIMPO</name>
<dbReference type="Pfam" id="PF24598">
    <property type="entry name" value="DOP1_C"/>
    <property type="match status" value="1"/>
</dbReference>
<feature type="region of interest" description="Disordered" evidence="4">
    <location>
        <begin position="587"/>
        <end position="614"/>
    </location>
</feature>
<dbReference type="Proteomes" id="UP000694941">
    <property type="component" value="Unplaced"/>
</dbReference>
<keyword evidence="2" id="KW-0653">Protein transport</keyword>
<dbReference type="InterPro" id="IPR056457">
    <property type="entry name" value="DOP1_C"/>
</dbReference>
<dbReference type="PANTHER" id="PTHR14042">
    <property type="entry name" value="DOPEY-RELATED"/>
    <property type="match status" value="1"/>
</dbReference>
<dbReference type="RefSeq" id="XP_022241516.1">
    <property type="nucleotide sequence ID" value="XM_022385808.1"/>
</dbReference>
<evidence type="ECO:0000313" key="9">
    <source>
        <dbReference type="RefSeq" id="XP_022241516.1"/>
    </source>
</evidence>
<keyword evidence="1" id="KW-0813">Transport</keyword>
<comment type="similarity">
    <text evidence="3">Belongs to the DOP1 family.</text>
</comment>
<gene>
    <name evidence="9 10 11 12" type="primary">LOC106459333</name>
</gene>
<accession>A0ABM1SD14</accession>
<feature type="domain" description="DOP1-like C-terminal" evidence="6">
    <location>
        <begin position="1848"/>
        <end position="2361"/>
    </location>
</feature>
<evidence type="ECO:0000259" key="7">
    <source>
        <dbReference type="Pfam" id="PF24601"/>
    </source>
</evidence>
<dbReference type="RefSeq" id="XP_022241517.1">
    <property type="nucleotide sequence ID" value="XM_022385809.1"/>
</dbReference>
<dbReference type="Pfam" id="PF24601">
    <property type="entry name" value="TPR_DOP1"/>
    <property type="match status" value="1"/>
</dbReference>
<evidence type="ECO:0000313" key="12">
    <source>
        <dbReference type="RefSeq" id="XP_022241519.1"/>
    </source>
</evidence>
<evidence type="ECO:0000259" key="6">
    <source>
        <dbReference type="Pfam" id="PF24598"/>
    </source>
</evidence>
<evidence type="ECO:0000256" key="1">
    <source>
        <dbReference type="ARBA" id="ARBA00022448"/>
    </source>
</evidence>